<dbReference type="InParanoid" id="A0A068ULV8"/>
<dbReference type="AlphaFoldDB" id="A0A068ULV8"/>
<protein>
    <submittedName>
        <fullName evidence="2">Uncharacterized protein</fullName>
    </submittedName>
</protein>
<gene>
    <name evidence="2" type="ORF">GSCOC_T00028416001</name>
</gene>
<keyword evidence="1" id="KW-0812">Transmembrane</keyword>
<dbReference type="Gramene" id="CDP09189">
    <property type="protein sequence ID" value="CDP09189"/>
    <property type="gene ID" value="GSCOC_T00028416001"/>
</dbReference>
<reference evidence="3" key="1">
    <citation type="journal article" date="2014" name="Science">
        <title>The coffee genome provides insight into the convergent evolution of caffeine biosynthesis.</title>
        <authorList>
            <person name="Denoeud F."/>
            <person name="Carretero-Paulet L."/>
            <person name="Dereeper A."/>
            <person name="Droc G."/>
            <person name="Guyot R."/>
            <person name="Pietrella M."/>
            <person name="Zheng C."/>
            <person name="Alberti A."/>
            <person name="Anthony F."/>
            <person name="Aprea G."/>
            <person name="Aury J.M."/>
            <person name="Bento P."/>
            <person name="Bernard M."/>
            <person name="Bocs S."/>
            <person name="Campa C."/>
            <person name="Cenci A."/>
            <person name="Combes M.C."/>
            <person name="Crouzillat D."/>
            <person name="Da Silva C."/>
            <person name="Daddiego L."/>
            <person name="De Bellis F."/>
            <person name="Dussert S."/>
            <person name="Garsmeur O."/>
            <person name="Gayraud T."/>
            <person name="Guignon V."/>
            <person name="Jahn K."/>
            <person name="Jamilloux V."/>
            <person name="Joet T."/>
            <person name="Labadie K."/>
            <person name="Lan T."/>
            <person name="Leclercq J."/>
            <person name="Lepelley M."/>
            <person name="Leroy T."/>
            <person name="Li L.T."/>
            <person name="Librado P."/>
            <person name="Lopez L."/>
            <person name="Munoz A."/>
            <person name="Noel B."/>
            <person name="Pallavicini A."/>
            <person name="Perrotta G."/>
            <person name="Poncet V."/>
            <person name="Pot D."/>
            <person name="Priyono X."/>
            <person name="Rigoreau M."/>
            <person name="Rouard M."/>
            <person name="Rozas J."/>
            <person name="Tranchant-Dubreuil C."/>
            <person name="VanBuren R."/>
            <person name="Zhang Q."/>
            <person name="Andrade A.C."/>
            <person name="Argout X."/>
            <person name="Bertrand B."/>
            <person name="de Kochko A."/>
            <person name="Graziosi G."/>
            <person name="Henry R.J."/>
            <person name="Jayarama X."/>
            <person name="Ming R."/>
            <person name="Nagai C."/>
            <person name="Rounsley S."/>
            <person name="Sankoff D."/>
            <person name="Giuliano G."/>
            <person name="Albert V.A."/>
            <person name="Wincker P."/>
            <person name="Lashermes P."/>
        </authorList>
    </citation>
    <scope>NUCLEOTIDE SEQUENCE [LARGE SCALE GENOMIC DNA]</scope>
    <source>
        <strain evidence="3">cv. DH200-94</strain>
    </source>
</reference>
<accession>A0A068ULV8</accession>
<keyword evidence="3" id="KW-1185">Reference proteome</keyword>
<evidence type="ECO:0000313" key="3">
    <source>
        <dbReference type="Proteomes" id="UP000295252"/>
    </source>
</evidence>
<name>A0A068ULV8_COFCA</name>
<evidence type="ECO:0000256" key="1">
    <source>
        <dbReference type="SAM" id="Phobius"/>
    </source>
</evidence>
<feature type="transmembrane region" description="Helical" evidence="1">
    <location>
        <begin position="6"/>
        <end position="27"/>
    </location>
</feature>
<organism evidence="2 3">
    <name type="scientific">Coffea canephora</name>
    <name type="common">Robusta coffee</name>
    <dbReference type="NCBI Taxonomy" id="49390"/>
    <lineage>
        <taxon>Eukaryota</taxon>
        <taxon>Viridiplantae</taxon>
        <taxon>Streptophyta</taxon>
        <taxon>Embryophyta</taxon>
        <taxon>Tracheophyta</taxon>
        <taxon>Spermatophyta</taxon>
        <taxon>Magnoliopsida</taxon>
        <taxon>eudicotyledons</taxon>
        <taxon>Gunneridae</taxon>
        <taxon>Pentapetalae</taxon>
        <taxon>asterids</taxon>
        <taxon>lamiids</taxon>
        <taxon>Gentianales</taxon>
        <taxon>Rubiaceae</taxon>
        <taxon>Ixoroideae</taxon>
        <taxon>Gardenieae complex</taxon>
        <taxon>Bertiereae - Coffeeae clade</taxon>
        <taxon>Coffeeae</taxon>
        <taxon>Coffea</taxon>
    </lineage>
</organism>
<sequence length="63" mass="7469">MVHLTVSFFSVSAMFSEIMSLLFYNLIRYRFEPLVLLRRLEKTFVVAPQNIRLVKTEAKFDLV</sequence>
<keyword evidence="1" id="KW-1133">Transmembrane helix</keyword>
<dbReference type="EMBL" id="HG739120">
    <property type="protein sequence ID" value="CDP09189.1"/>
    <property type="molecule type" value="Genomic_DNA"/>
</dbReference>
<proteinExistence type="predicted"/>
<dbReference type="Proteomes" id="UP000295252">
    <property type="component" value="Chromosome I"/>
</dbReference>
<keyword evidence="1" id="KW-0472">Membrane</keyword>
<evidence type="ECO:0000313" key="2">
    <source>
        <dbReference type="EMBL" id="CDP09189.1"/>
    </source>
</evidence>